<dbReference type="AlphaFoldDB" id="A0A6C0DMU1"/>
<sequence>MSSQNLNLLPSIERLVKDYVKGVYGVELDTLVSCFKEQVHGRPIQEIKEEFEQLDAKKEARFKELDKKREEREKDPENILTNGFLTSLIAKSQQKKVSSKDKAKCIHPIAKGEKKGQPCGTSVSEESKSGKYCKKHLAQEGKDEPVEKKTVSKKTATEQQPLNKFTKDELKEKIEKRTTEIEVRRNKFGNWEHQGSGILIDRDTRKAYGKQQSNGSVVPLTSEDIELCKTIGFKYILPDNISSNDNEDMEEEDDEDEDLDIDDDIDDEDME</sequence>
<proteinExistence type="predicted"/>
<protein>
    <submittedName>
        <fullName evidence="2">Uncharacterized protein</fullName>
    </submittedName>
</protein>
<evidence type="ECO:0000313" key="2">
    <source>
        <dbReference type="EMBL" id="QHT16885.1"/>
    </source>
</evidence>
<feature type="compositionally biased region" description="Basic and acidic residues" evidence="1">
    <location>
        <begin position="137"/>
        <end position="150"/>
    </location>
</feature>
<organism evidence="2">
    <name type="scientific">viral metagenome</name>
    <dbReference type="NCBI Taxonomy" id="1070528"/>
    <lineage>
        <taxon>unclassified sequences</taxon>
        <taxon>metagenomes</taxon>
        <taxon>organismal metagenomes</taxon>
    </lineage>
</organism>
<feature type="compositionally biased region" description="Acidic residues" evidence="1">
    <location>
        <begin position="245"/>
        <end position="271"/>
    </location>
</feature>
<reference evidence="2" key="1">
    <citation type="journal article" date="2020" name="Nature">
        <title>Giant virus diversity and host interactions through global metagenomics.</title>
        <authorList>
            <person name="Schulz F."/>
            <person name="Roux S."/>
            <person name="Paez-Espino D."/>
            <person name="Jungbluth S."/>
            <person name="Walsh D.A."/>
            <person name="Denef V.J."/>
            <person name="McMahon K.D."/>
            <person name="Konstantinidis K.T."/>
            <person name="Eloe-Fadrosh E.A."/>
            <person name="Kyrpides N.C."/>
            <person name="Woyke T."/>
        </authorList>
    </citation>
    <scope>NUCLEOTIDE SEQUENCE</scope>
    <source>
        <strain evidence="2">GVMAG-M-3300023174-207</strain>
    </source>
</reference>
<accession>A0A6C0DMU1</accession>
<dbReference type="EMBL" id="MN739627">
    <property type="protein sequence ID" value="QHT16885.1"/>
    <property type="molecule type" value="Genomic_DNA"/>
</dbReference>
<feature type="region of interest" description="Disordered" evidence="1">
    <location>
        <begin position="137"/>
        <end position="163"/>
    </location>
</feature>
<evidence type="ECO:0000256" key="1">
    <source>
        <dbReference type="SAM" id="MobiDB-lite"/>
    </source>
</evidence>
<feature type="compositionally biased region" description="Polar residues" evidence="1">
    <location>
        <begin position="153"/>
        <end position="163"/>
    </location>
</feature>
<name>A0A6C0DMU1_9ZZZZ</name>
<feature type="region of interest" description="Disordered" evidence="1">
    <location>
        <begin position="238"/>
        <end position="271"/>
    </location>
</feature>